<evidence type="ECO:0000256" key="5">
    <source>
        <dbReference type="ARBA" id="ARBA00022771"/>
    </source>
</evidence>
<evidence type="ECO:0000259" key="11">
    <source>
        <dbReference type="PROSITE" id="PS50157"/>
    </source>
</evidence>
<dbReference type="InterPro" id="IPR036236">
    <property type="entry name" value="Znf_C2H2_sf"/>
</dbReference>
<keyword evidence="6" id="KW-0862">Zinc</keyword>
<dbReference type="InterPro" id="IPR050806">
    <property type="entry name" value="pacC/RIM101"/>
</dbReference>
<keyword evidence="2" id="KW-0678">Repressor</keyword>
<dbReference type="GO" id="GO:0005634">
    <property type="term" value="C:nucleus"/>
    <property type="evidence" value="ECO:0007669"/>
    <property type="project" value="UniProtKB-SubCell"/>
</dbReference>
<comment type="caution">
    <text evidence="12">The sequence shown here is derived from an EMBL/GenBank/DDBJ whole genome shotgun (WGS) entry which is preliminary data.</text>
</comment>
<comment type="similarity">
    <text evidence="8">Belongs to the pacC/RIM101 family.</text>
</comment>
<dbReference type="OrthoDB" id="6155966at2759"/>
<gene>
    <name evidence="12" type="ORF">BJ878DRAFT_522532</name>
</gene>
<dbReference type="AlphaFoldDB" id="A0A9P8CBY8"/>
<evidence type="ECO:0000256" key="10">
    <source>
        <dbReference type="SAM" id="MobiDB-lite"/>
    </source>
</evidence>
<dbReference type="Gene3D" id="3.30.160.60">
    <property type="entry name" value="Classic Zinc Finger"/>
    <property type="match status" value="1"/>
</dbReference>
<dbReference type="PROSITE" id="PS00028">
    <property type="entry name" value="ZINC_FINGER_C2H2_1"/>
    <property type="match status" value="1"/>
</dbReference>
<keyword evidence="7" id="KW-0539">Nucleus</keyword>
<accession>A0A9P8CBY8</accession>
<evidence type="ECO:0000256" key="2">
    <source>
        <dbReference type="ARBA" id="ARBA00022491"/>
    </source>
</evidence>
<evidence type="ECO:0000313" key="13">
    <source>
        <dbReference type="Proteomes" id="UP000887226"/>
    </source>
</evidence>
<dbReference type="GO" id="GO:0008270">
    <property type="term" value="F:zinc ion binding"/>
    <property type="evidence" value="ECO:0007669"/>
    <property type="project" value="UniProtKB-KW"/>
</dbReference>
<keyword evidence="4" id="KW-0677">Repeat</keyword>
<comment type="subcellular location">
    <subcellularLocation>
        <location evidence="1">Nucleus</location>
    </subcellularLocation>
</comment>
<keyword evidence="13" id="KW-1185">Reference proteome</keyword>
<feature type="region of interest" description="Disordered" evidence="10">
    <location>
        <begin position="159"/>
        <end position="183"/>
    </location>
</feature>
<dbReference type="SMART" id="SM00355">
    <property type="entry name" value="ZnF_C2H2"/>
    <property type="match status" value="3"/>
</dbReference>
<evidence type="ECO:0000256" key="6">
    <source>
        <dbReference type="ARBA" id="ARBA00022833"/>
    </source>
</evidence>
<evidence type="ECO:0000256" key="1">
    <source>
        <dbReference type="ARBA" id="ARBA00004123"/>
    </source>
</evidence>
<dbReference type="PROSITE" id="PS50157">
    <property type="entry name" value="ZINC_FINGER_C2H2_2"/>
    <property type="match status" value="1"/>
</dbReference>
<evidence type="ECO:0000256" key="4">
    <source>
        <dbReference type="ARBA" id="ARBA00022737"/>
    </source>
</evidence>
<dbReference type="EMBL" id="MU254275">
    <property type="protein sequence ID" value="KAG9241080.1"/>
    <property type="molecule type" value="Genomic_DNA"/>
</dbReference>
<organism evidence="12 13">
    <name type="scientific">Calycina marina</name>
    <dbReference type="NCBI Taxonomy" id="1763456"/>
    <lineage>
        <taxon>Eukaryota</taxon>
        <taxon>Fungi</taxon>
        <taxon>Dikarya</taxon>
        <taxon>Ascomycota</taxon>
        <taxon>Pezizomycotina</taxon>
        <taxon>Leotiomycetes</taxon>
        <taxon>Helotiales</taxon>
        <taxon>Pezizellaceae</taxon>
        <taxon>Calycina</taxon>
    </lineage>
</organism>
<feature type="domain" description="C2H2-type" evidence="11">
    <location>
        <begin position="84"/>
        <end position="111"/>
    </location>
</feature>
<dbReference type="Proteomes" id="UP000887226">
    <property type="component" value="Unassembled WGS sequence"/>
</dbReference>
<dbReference type="SUPFAM" id="SSF57667">
    <property type="entry name" value="beta-beta-alpha zinc fingers"/>
    <property type="match status" value="1"/>
</dbReference>
<keyword evidence="3" id="KW-0479">Metal-binding</keyword>
<evidence type="ECO:0000256" key="3">
    <source>
        <dbReference type="ARBA" id="ARBA00022723"/>
    </source>
</evidence>
<reference evidence="12" key="1">
    <citation type="journal article" date="2021" name="IMA Fungus">
        <title>Genomic characterization of three marine fungi, including Emericellopsis atlantica sp. nov. with signatures of a generalist lifestyle and marine biomass degradation.</title>
        <authorList>
            <person name="Hagestad O.C."/>
            <person name="Hou L."/>
            <person name="Andersen J.H."/>
            <person name="Hansen E.H."/>
            <person name="Altermark B."/>
            <person name="Li C."/>
            <person name="Kuhnert E."/>
            <person name="Cox R.J."/>
            <person name="Crous P.W."/>
            <person name="Spatafora J.W."/>
            <person name="Lail K."/>
            <person name="Amirebrahimi M."/>
            <person name="Lipzen A."/>
            <person name="Pangilinan J."/>
            <person name="Andreopoulos W."/>
            <person name="Hayes R.D."/>
            <person name="Ng V."/>
            <person name="Grigoriev I.V."/>
            <person name="Jackson S.A."/>
            <person name="Sutton T.D.S."/>
            <person name="Dobson A.D.W."/>
            <person name="Rama T."/>
        </authorList>
    </citation>
    <scope>NUCLEOTIDE SEQUENCE</scope>
    <source>
        <strain evidence="12">TRa3180A</strain>
    </source>
</reference>
<sequence length="233" mass="26458">MSLLENSGSLECGNTANCRCRWGTCYEQCSNGEALFKHLCEQHIGRTATNNLDPICKWLQCKIRTRKREHMTSHILVHISFQSYVCFQCTKTFKRLGDVKKHELTHDDKSTLSTFQTTQKRRRVAKPLHCRSGSAFDKLASRPISSPTNNDTPCCRTAISNTTPPPQYTSQSGFQQDTRPPPQRHSYAILSIQNIVVQSILVKGLLATDYMQIESDIIESQVRPLLDLPMSRN</sequence>
<dbReference type="PANTHER" id="PTHR47257">
    <property type="entry name" value="PH-RESPONSE TRANSCRIPTION FACTOR PACC/RIM101"/>
    <property type="match status" value="1"/>
</dbReference>
<protein>
    <recommendedName>
        <fullName evidence="11">C2H2-type domain-containing protein</fullName>
    </recommendedName>
</protein>
<dbReference type="PANTHER" id="PTHR47257:SF1">
    <property type="entry name" value="PH-RESPONSE TRANSCRIPTION FACTOR PACC_RIM101"/>
    <property type="match status" value="1"/>
</dbReference>
<feature type="compositionally biased region" description="Polar residues" evidence="10">
    <location>
        <begin position="159"/>
        <end position="178"/>
    </location>
</feature>
<name>A0A9P8CBY8_9HELO</name>
<evidence type="ECO:0000256" key="8">
    <source>
        <dbReference type="ARBA" id="ARBA00038089"/>
    </source>
</evidence>
<dbReference type="InterPro" id="IPR013087">
    <property type="entry name" value="Znf_C2H2_type"/>
</dbReference>
<proteinExistence type="inferred from homology"/>
<evidence type="ECO:0000313" key="12">
    <source>
        <dbReference type="EMBL" id="KAG9241080.1"/>
    </source>
</evidence>
<evidence type="ECO:0000256" key="9">
    <source>
        <dbReference type="PROSITE-ProRule" id="PRU00042"/>
    </source>
</evidence>
<evidence type="ECO:0000256" key="7">
    <source>
        <dbReference type="ARBA" id="ARBA00023242"/>
    </source>
</evidence>
<keyword evidence="5 9" id="KW-0863">Zinc-finger</keyword>